<evidence type="ECO:0000259" key="1">
    <source>
        <dbReference type="Pfam" id="PF05076"/>
    </source>
</evidence>
<accession>A0A5E4Y058</accession>
<feature type="domain" description="Suppressor of fused-like" evidence="1">
    <location>
        <begin position="32"/>
        <end position="187"/>
    </location>
</feature>
<dbReference type="EMBL" id="CABPSK010000004">
    <property type="protein sequence ID" value="VVE41732.1"/>
    <property type="molecule type" value="Genomic_DNA"/>
</dbReference>
<keyword evidence="3" id="KW-1185">Reference proteome</keyword>
<dbReference type="InterPro" id="IPR020941">
    <property type="entry name" value="SUFU-like_domain"/>
</dbReference>
<protein>
    <recommendedName>
        <fullName evidence="1">Suppressor of fused-like domain-containing protein</fullName>
    </recommendedName>
</protein>
<dbReference type="RefSeq" id="WP_150681403.1">
    <property type="nucleotide sequence ID" value="NZ_CABPSK010000004.1"/>
</dbReference>
<organism evidence="2 3">
    <name type="scientific">Pandoraea pneumonica</name>
    <dbReference type="NCBI Taxonomy" id="2508299"/>
    <lineage>
        <taxon>Bacteria</taxon>
        <taxon>Pseudomonadati</taxon>
        <taxon>Pseudomonadota</taxon>
        <taxon>Betaproteobacteria</taxon>
        <taxon>Burkholderiales</taxon>
        <taxon>Burkholderiaceae</taxon>
        <taxon>Pandoraea</taxon>
    </lineage>
</organism>
<reference evidence="2 3" key="1">
    <citation type="submission" date="2019-08" db="EMBL/GenBank/DDBJ databases">
        <authorList>
            <person name="Peeters C."/>
        </authorList>
    </citation>
    <scope>NUCLEOTIDE SEQUENCE [LARGE SCALE GENOMIC DNA]</scope>
    <source>
        <strain evidence="2 3">LMG 31114</strain>
    </source>
</reference>
<dbReference type="AlphaFoldDB" id="A0A5E4Y058"/>
<name>A0A5E4Y058_9BURK</name>
<sequence length="192" mass="21226">MSIVEHLERHLGTIQCGWNSSSNCADAPSIGTSRVQVVRFENTLWDDAVSYSTLGLSERVKHLSDGRTIRQELLFATHAKYTPAHIASFLLSFAEWVAERDGALLRGQVIGPSTPLVTGARANAVYVSNPVIFPDGISPYVGAPPTTILAWLIPLVSDEADRIRNIGWERFEEVLESSDIDFLDLDRDSIIF</sequence>
<evidence type="ECO:0000313" key="2">
    <source>
        <dbReference type="EMBL" id="VVE41732.1"/>
    </source>
</evidence>
<proteinExistence type="predicted"/>
<evidence type="ECO:0000313" key="3">
    <source>
        <dbReference type="Proteomes" id="UP000366945"/>
    </source>
</evidence>
<dbReference type="GeneID" id="300406178"/>
<dbReference type="Pfam" id="PF05076">
    <property type="entry name" value="SUFU"/>
    <property type="match status" value="1"/>
</dbReference>
<gene>
    <name evidence="2" type="ORF">PPN31114_04189</name>
</gene>
<dbReference type="OrthoDB" id="1249375at2"/>
<dbReference type="Proteomes" id="UP000366945">
    <property type="component" value="Unassembled WGS sequence"/>
</dbReference>